<dbReference type="Gene3D" id="1.10.10.10">
    <property type="entry name" value="Winged helix-like DNA-binding domain superfamily/Winged helix DNA-binding domain"/>
    <property type="match status" value="1"/>
</dbReference>
<dbReference type="Gene3D" id="3.40.190.10">
    <property type="entry name" value="Periplasmic binding protein-like II"/>
    <property type="match status" value="2"/>
</dbReference>
<dbReference type="CDD" id="cd05466">
    <property type="entry name" value="PBP2_LTTR_substrate"/>
    <property type="match status" value="1"/>
</dbReference>
<dbReference type="eggNOG" id="COG0583">
    <property type="taxonomic scope" value="Bacteria"/>
</dbReference>
<evidence type="ECO:0000313" key="7">
    <source>
        <dbReference type="Proteomes" id="UP000005387"/>
    </source>
</evidence>
<evidence type="ECO:0000256" key="3">
    <source>
        <dbReference type="ARBA" id="ARBA00023125"/>
    </source>
</evidence>
<dbReference type="OrthoDB" id="9803735at2"/>
<evidence type="ECO:0000259" key="5">
    <source>
        <dbReference type="PROSITE" id="PS50931"/>
    </source>
</evidence>
<dbReference type="PRINTS" id="PR00039">
    <property type="entry name" value="HTHLYSR"/>
</dbReference>
<dbReference type="SUPFAM" id="SSF53850">
    <property type="entry name" value="Periplasmic binding protein-like II"/>
    <property type="match status" value="1"/>
</dbReference>
<dbReference type="GO" id="GO:0003677">
    <property type="term" value="F:DNA binding"/>
    <property type="evidence" value="ECO:0007669"/>
    <property type="project" value="UniProtKB-KW"/>
</dbReference>
<dbReference type="InterPro" id="IPR050950">
    <property type="entry name" value="HTH-type_LysR_regulators"/>
</dbReference>
<evidence type="ECO:0000313" key="6">
    <source>
        <dbReference type="EMBL" id="EFM08549.1"/>
    </source>
</evidence>
<keyword evidence="2" id="KW-0805">Transcription regulation</keyword>
<feature type="domain" description="HTH lysR-type" evidence="5">
    <location>
        <begin position="1"/>
        <end position="57"/>
    </location>
</feature>
<dbReference type="Proteomes" id="UP000005387">
    <property type="component" value="Unassembled WGS sequence"/>
</dbReference>
<evidence type="ECO:0000256" key="4">
    <source>
        <dbReference type="ARBA" id="ARBA00023163"/>
    </source>
</evidence>
<dbReference type="InterPro" id="IPR005119">
    <property type="entry name" value="LysR_subst-bd"/>
</dbReference>
<dbReference type="GO" id="GO:0003700">
    <property type="term" value="F:DNA-binding transcription factor activity"/>
    <property type="evidence" value="ECO:0007669"/>
    <property type="project" value="InterPro"/>
</dbReference>
<dbReference type="EMBL" id="AEDD01000015">
    <property type="protein sequence ID" value="EFM08549.1"/>
    <property type="molecule type" value="Genomic_DNA"/>
</dbReference>
<dbReference type="PANTHER" id="PTHR30419:SF25">
    <property type="entry name" value="HTH-TYPE TRANSCRIPTIONAL REGULATOR YTLI"/>
    <property type="match status" value="1"/>
</dbReference>
<dbReference type="InterPro" id="IPR000847">
    <property type="entry name" value="LysR_HTH_N"/>
</dbReference>
<dbReference type="RefSeq" id="WP_006040543.1">
    <property type="nucleotide sequence ID" value="NZ_AEDD01000015.1"/>
</dbReference>
<protein>
    <submittedName>
        <fullName evidence="6">Transcriptional regulator, LysR family</fullName>
    </submittedName>
</protein>
<dbReference type="InterPro" id="IPR036390">
    <property type="entry name" value="WH_DNA-bd_sf"/>
</dbReference>
<dbReference type="GO" id="GO:0005829">
    <property type="term" value="C:cytosol"/>
    <property type="evidence" value="ECO:0007669"/>
    <property type="project" value="TreeGrafter"/>
</dbReference>
<sequence length="296" mass="32978">MDLKTLKTFNRIVKYASFHRAAEEMNYAQSTVTMQIQRLEADLGVQLIERGKKVALTEAGKLFYEQSLAMVERMEQLQANLADLQLGDAGTVRIGLTEPTASYRMPQVLKRFMDEYPKIRIAIEIASTPVLMEALKQGSIDFALCSAPDVGKELYFQPLFHERFMMLMPEGHPLASLDAIALSDLEGHRLLITSAACPYRKKLEMMLQEAGHLGVETMEIGSMIALQRYVAQGMGVALVPRILVDPLPSGTEARPMKGSSIDMLMGLASRTSALQFASAKLYRYVKQELEVAHMDS</sequence>
<name>E0IFW9_9BACL</name>
<comment type="similarity">
    <text evidence="1">Belongs to the LysR transcriptional regulatory family.</text>
</comment>
<dbReference type="PANTHER" id="PTHR30419">
    <property type="entry name" value="HTH-TYPE TRANSCRIPTIONAL REGULATOR YBHD"/>
    <property type="match status" value="1"/>
</dbReference>
<dbReference type="Pfam" id="PF03466">
    <property type="entry name" value="LysR_substrate"/>
    <property type="match status" value="1"/>
</dbReference>
<reference evidence="6 7" key="1">
    <citation type="submission" date="2010-07" db="EMBL/GenBank/DDBJ databases">
        <title>The draft genome of Paenibacillus curdlanolyticus YK9.</title>
        <authorList>
            <consortium name="US DOE Joint Genome Institute (JGI-PGF)"/>
            <person name="Lucas S."/>
            <person name="Copeland A."/>
            <person name="Lapidus A."/>
            <person name="Cheng J.-F."/>
            <person name="Bruce D."/>
            <person name="Goodwin L."/>
            <person name="Pitluck S."/>
            <person name="Land M.L."/>
            <person name="Hauser L."/>
            <person name="Chang Y.-J."/>
            <person name="Jeffries C."/>
            <person name="Anderson I.J."/>
            <person name="Johnson E."/>
            <person name="Loganathan U."/>
            <person name="Mulhopadhyay B."/>
            <person name="Kyrpides N."/>
            <person name="Woyke T.J."/>
        </authorList>
    </citation>
    <scope>NUCLEOTIDE SEQUENCE [LARGE SCALE GENOMIC DNA]</scope>
    <source>
        <strain evidence="6 7">YK9</strain>
    </source>
</reference>
<keyword evidence="4" id="KW-0804">Transcription</keyword>
<accession>E0IFW9</accession>
<dbReference type="STRING" id="717606.PaecuDRAFT_4560"/>
<dbReference type="Pfam" id="PF00126">
    <property type="entry name" value="HTH_1"/>
    <property type="match status" value="1"/>
</dbReference>
<dbReference type="AlphaFoldDB" id="E0IFW9"/>
<dbReference type="PROSITE" id="PS50931">
    <property type="entry name" value="HTH_LYSR"/>
    <property type="match status" value="1"/>
</dbReference>
<dbReference type="InterPro" id="IPR036388">
    <property type="entry name" value="WH-like_DNA-bd_sf"/>
</dbReference>
<proteinExistence type="inferred from homology"/>
<dbReference type="FunFam" id="1.10.10.10:FF:000001">
    <property type="entry name" value="LysR family transcriptional regulator"/>
    <property type="match status" value="1"/>
</dbReference>
<gene>
    <name evidence="6" type="ORF">PaecuDRAFT_4560</name>
</gene>
<evidence type="ECO:0000256" key="1">
    <source>
        <dbReference type="ARBA" id="ARBA00009437"/>
    </source>
</evidence>
<organism evidence="6 7">
    <name type="scientific">Paenibacillus curdlanolyticus YK9</name>
    <dbReference type="NCBI Taxonomy" id="717606"/>
    <lineage>
        <taxon>Bacteria</taxon>
        <taxon>Bacillati</taxon>
        <taxon>Bacillota</taxon>
        <taxon>Bacilli</taxon>
        <taxon>Bacillales</taxon>
        <taxon>Paenibacillaceae</taxon>
        <taxon>Paenibacillus</taxon>
    </lineage>
</organism>
<evidence type="ECO:0000256" key="2">
    <source>
        <dbReference type="ARBA" id="ARBA00023015"/>
    </source>
</evidence>
<keyword evidence="7" id="KW-1185">Reference proteome</keyword>
<keyword evidence="3" id="KW-0238">DNA-binding</keyword>
<dbReference type="SUPFAM" id="SSF46785">
    <property type="entry name" value="Winged helix' DNA-binding domain"/>
    <property type="match status" value="1"/>
</dbReference>